<organism evidence="1 2">
    <name type="scientific">Candidatus Vogelbacteria bacterium RIFOXYD1_FULL_44_32</name>
    <dbReference type="NCBI Taxonomy" id="1802438"/>
    <lineage>
        <taxon>Bacteria</taxon>
        <taxon>Candidatus Vogeliibacteriota</taxon>
    </lineage>
</organism>
<protein>
    <submittedName>
        <fullName evidence="1">Uncharacterized protein</fullName>
    </submittedName>
</protein>
<reference evidence="1 2" key="1">
    <citation type="journal article" date="2016" name="Nat. Commun.">
        <title>Thousands of microbial genomes shed light on interconnected biogeochemical processes in an aquifer system.</title>
        <authorList>
            <person name="Anantharaman K."/>
            <person name="Brown C.T."/>
            <person name="Hug L.A."/>
            <person name="Sharon I."/>
            <person name="Castelle C.J."/>
            <person name="Probst A.J."/>
            <person name="Thomas B.C."/>
            <person name="Singh A."/>
            <person name="Wilkins M.J."/>
            <person name="Karaoz U."/>
            <person name="Brodie E.L."/>
            <person name="Williams K.H."/>
            <person name="Hubbard S.S."/>
            <person name="Banfield J.F."/>
        </authorList>
    </citation>
    <scope>NUCLEOTIDE SEQUENCE [LARGE SCALE GENOMIC DNA]</scope>
</reference>
<proteinExistence type="predicted"/>
<dbReference type="AlphaFoldDB" id="A0A1G2QEH3"/>
<name>A0A1G2QEH3_9BACT</name>
<evidence type="ECO:0000313" key="1">
    <source>
        <dbReference type="EMBL" id="OHA58469.1"/>
    </source>
</evidence>
<evidence type="ECO:0000313" key="2">
    <source>
        <dbReference type="Proteomes" id="UP000177043"/>
    </source>
</evidence>
<gene>
    <name evidence="1" type="ORF">A2571_01680</name>
</gene>
<dbReference type="Proteomes" id="UP000177043">
    <property type="component" value="Unassembled WGS sequence"/>
</dbReference>
<sequence>MNKKVKTWGEMEVEENDEKWDRMKVEISMELASSTNPNAEGINVGELRQEDLVIWQRVNDYNTLGEGLTPAEFAEYSDNIMAVGQPARGRFRAYLYDMLTSRFFYPEYFGK</sequence>
<comment type="caution">
    <text evidence="1">The sequence shown here is derived from an EMBL/GenBank/DDBJ whole genome shotgun (WGS) entry which is preliminary data.</text>
</comment>
<dbReference type="EMBL" id="MHTJ01000003">
    <property type="protein sequence ID" value="OHA58469.1"/>
    <property type="molecule type" value="Genomic_DNA"/>
</dbReference>
<accession>A0A1G2QEH3</accession>
<dbReference type="STRING" id="1802438.A2571_01680"/>